<dbReference type="Pfam" id="PF01931">
    <property type="entry name" value="NTPase_I-T"/>
    <property type="match status" value="1"/>
</dbReference>
<evidence type="ECO:0000313" key="14">
    <source>
        <dbReference type="Proteomes" id="UP000076078"/>
    </source>
</evidence>
<evidence type="ECO:0000256" key="4">
    <source>
        <dbReference type="ARBA" id="ARBA00022741"/>
    </source>
</evidence>
<evidence type="ECO:0000256" key="9">
    <source>
        <dbReference type="ARBA" id="ARBA00038901"/>
    </source>
</evidence>
<dbReference type="PANTHER" id="PTHR34699:SF2">
    <property type="entry name" value="NON-CANONICAL PURINE NTP PHOSPHATASE_PRRC1 DOMAIN-CONTAINING PROTEIN"/>
    <property type="match status" value="1"/>
</dbReference>
<dbReference type="InParanoid" id="A0A152A4E4"/>
<comment type="caution">
    <text evidence="13">The sequence shown here is derived from an EMBL/GenBank/DDBJ whole genome shotgun (WGS) entry which is preliminary data.</text>
</comment>
<proteinExistence type="inferred from homology"/>
<keyword evidence="8" id="KW-0464">Manganese</keyword>
<evidence type="ECO:0000256" key="7">
    <source>
        <dbReference type="ARBA" id="ARBA00023080"/>
    </source>
</evidence>
<dbReference type="HAMAP" id="MF_00648">
    <property type="entry name" value="Non_canon_purine_NTPase_YjjX"/>
    <property type="match status" value="1"/>
</dbReference>
<evidence type="ECO:0000256" key="8">
    <source>
        <dbReference type="ARBA" id="ARBA00023211"/>
    </source>
</evidence>
<keyword evidence="5" id="KW-0378">Hydrolase</keyword>
<dbReference type="OrthoDB" id="300709at2759"/>
<dbReference type="AlphaFoldDB" id="A0A152A4E4"/>
<accession>A0A152A4E4</accession>
<dbReference type="InterPro" id="IPR050299">
    <property type="entry name" value="YjjX_NTPase"/>
</dbReference>
<evidence type="ECO:0000256" key="2">
    <source>
        <dbReference type="ARBA" id="ARBA00001946"/>
    </source>
</evidence>
<keyword evidence="4" id="KW-0547">Nucleotide-binding</keyword>
<evidence type="ECO:0000259" key="12">
    <source>
        <dbReference type="Pfam" id="PF01931"/>
    </source>
</evidence>
<comment type="catalytic activity">
    <reaction evidence="10">
        <text>ITP + H2O = IDP + phosphate + H(+)</text>
        <dbReference type="Rhea" id="RHEA:28330"/>
        <dbReference type="ChEBI" id="CHEBI:15377"/>
        <dbReference type="ChEBI" id="CHEBI:15378"/>
        <dbReference type="ChEBI" id="CHEBI:43474"/>
        <dbReference type="ChEBI" id="CHEBI:58280"/>
        <dbReference type="ChEBI" id="CHEBI:61402"/>
        <dbReference type="EC" id="3.6.1.73"/>
    </reaction>
</comment>
<dbReference type="GO" id="GO:0009117">
    <property type="term" value="P:nucleotide metabolic process"/>
    <property type="evidence" value="ECO:0007669"/>
    <property type="project" value="UniProtKB-KW"/>
</dbReference>
<evidence type="ECO:0000256" key="10">
    <source>
        <dbReference type="ARBA" id="ARBA00048174"/>
    </source>
</evidence>
<dbReference type="GO" id="GO:0000166">
    <property type="term" value="F:nucleotide binding"/>
    <property type="evidence" value="ECO:0007669"/>
    <property type="project" value="UniProtKB-KW"/>
</dbReference>
<dbReference type="InterPro" id="IPR002786">
    <property type="entry name" value="Non_canon_purine_NTPase"/>
</dbReference>
<evidence type="ECO:0000256" key="11">
    <source>
        <dbReference type="ARBA" id="ARBA00048781"/>
    </source>
</evidence>
<evidence type="ECO:0000256" key="3">
    <source>
        <dbReference type="ARBA" id="ARBA00022723"/>
    </source>
</evidence>
<dbReference type="STRING" id="361077.A0A152A4E4"/>
<dbReference type="SUPFAM" id="SSF52972">
    <property type="entry name" value="ITPase-like"/>
    <property type="match status" value="1"/>
</dbReference>
<keyword evidence="14" id="KW-1185">Reference proteome</keyword>
<protein>
    <recommendedName>
        <fullName evidence="9">inosine/xanthosine triphosphatase</fullName>
        <ecNumber evidence="9">3.6.1.73</ecNumber>
    </recommendedName>
</protein>
<evidence type="ECO:0000313" key="13">
    <source>
        <dbReference type="EMBL" id="KYR01084.1"/>
    </source>
</evidence>
<evidence type="ECO:0000256" key="6">
    <source>
        <dbReference type="ARBA" id="ARBA00022842"/>
    </source>
</evidence>
<keyword evidence="3" id="KW-0479">Metal-binding</keyword>
<comment type="cofactor">
    <cofactor evidence="1">
        <name>Mn(2+)</name>
        <dbReference type="ChEBI" id="CHEBI:29035"/>
    </cofactor>
</comment>
<sequence>MISIAIGSENQAKIRAVELAIKSIWPDKYTEFKLIPCKVSSKVSDQPLSDEETIQGAINRAKASLELHSDATYAIGLEGGIHHIEFIDKYFELVVDRKGSIGIASTDRFELPKSVMHEILVNKKELAQVMDELTGKSEIRSKEGAMGVFTNGLLHRDLIYSNALIFAFSRFITNYFDN</sequence>
<evidence type="ECO:0000256" key="1">
    <source>
        <dbReference type="ARBA" id="ARBA00001936"/>
    </source>
</evidence>
<keyword evidence="7" id="KW-0546">Nucleotide metabolism</keyword>
<dbReference type="PANTHER" id="PTHR34699">
    <property type="match status" value="1"/>
</dbReference>
<evidence type="ECO:0000256" key="5">
    <source>
        <dbReference type="ARBA" id="ARBA00022801"/>
    </source>
</evidence>
<dbReference type="EC" id="3.6.1.73" evidence="9"/>
<keyword evidence="6" id="KW-0460">Magnesium</keyword>
<dbReference type="GO" id="GO:0103023">
    <property type="term" value="F:ITPase activity"/>
    <property type="evidence" value="ECO:0007669"/>
    <property type="project" value="UniProtKB-EC"/>
</dbReference>
<dbReference type="InterPro" id="IPR026533">
    <property type="entry name" value="NTPase/PRRC1"/>
</dbReference>
<comment type="cofactor">
    <cofactor evidence="2">
        <name>Mg(2+)</name>
        <dbReference type="ChEBI" id="CHEBI:18420"/>
    </cofactor>
</comment>
<reference evidence="13 14" key="1">
    <citation type="submission" date="2015-12" db="EMBL/GenBank/DDBJ databases">
        <title>Dictyostelia acquired genes for synthesis and detection of signals that induce cell-type specialization by lateral gene transfer from prokaryotes.</title>
        <authorList>
            <person name="Gloeckner G."/>
            <person name="Schaap P."/>
        </authorList>
    </citation>
    <scope>NUCLEOTIDE SEQUENCE [LARGE SCALE GENOMIC DNA]</scope>
    <source>
        <strain evidence="13 14">TK</strain>
    </source>
</reference>
<name>A0A152A4E4_TIELA</name>
<dbReference type="FunFam" id="3.90.950.10:FF:000002">
    <property type="entry name" value="Inosine/xanthosine triphosphatase"/>
    <property type="match status" value="1"/>
</dbReference>
<comment type="catalytic activity">
    <reaction evidence="11">
        <text>XTP + H2O = XDP + phosphate + H(+)</text>
        <dbReference type="Rhea" id="RHEA:28406"/>
        <dbReference type="ChEBI" id="CHEBI:15377"/>
        <dbReference type="ChEBI" id="CHEBI:15378"/>
        <dbReference type="ChEBI" id="CHEBI:43474"/>
        <dbReference type="ChEBI" id="CHEBI:59884"/>
        <dbReference type="ChEBI" id="CHEBI:61314"/>
        <dbReference type="EC" id="3.6.1.73"/>
    </reaction>
</comment>
<dbReference type="InterPro" id="IPR029001">
    <property type="entry name" value="ITPase-like_fam"/>
</dbReference>
<dbReference type="EMBL" id="LODT01000011">
    <property type="protein sequence ID" value="KYR01084.1"/>
    <property type="molecule type" value="Genomic_DNA"/>
</dbReference>
<feature type="domain" description="Non-canonical purine NTP phosphatase/PRRC1" evidence="12">
    <location>
        <begin position="7"/>
        <end position="172"/>
    </location>
</feature>
<gene>
    <name evidence="13" type="ORF">DLAC_02181</name>
</gene>
<dbReference type="Proteomes" id="UP000076078">
    <property type="component" value="Unassembled WGS sequence"/>
</dbReference>
<dbReference type="Gene3D" id="3.90.950.10">
    <property type="match status" value="1"/>
</dbReference>
<organism evidence="13 14">
    <name type="scientific">Tieghemostelium lacteum</name>
    <name type="common">Slime mold</name>
    <name type="synonym">Dictyostelium lacteum</name>
    <dbReference type="NCBI Taxonomy" id="361077"/>
    <lineage>
        <taxon>Eukaryota</taxon>
        <taxon>Amoebozoa</taxon>
        <taxon>Evosea</taxon>
        <taxon>Eumycetozoa</taxon>
        <taxon>Dictyostelia</taxon>
        <taxon>Dictyosteliales</taxon>
        <taxon>Raperosteliaceae</taxon>
        <taxon>Tieghemostelium</taxon>
    </lineage>
</organism>
<dbReference type="GO" id="GO:0046872">
    <property type="term" value="F:metal ion binding"/>
    <property type="evidence" value="ECO:0007669"/>
    <property type="project" value="UniProtKB-KW"/>
</dbReference>
<dbReference type="OMA" id="ADYWVGI"/>
<dbReference type="GO" id="GO:0006772">
    <property type="term" value="P:thiamine metabolic process"/>
    <property type="evidence" value="ECO:0007669"/>
    <property type="project" value="TreeGrafter"/>
</dbReference>